<keyword evidence="2" id="KW-1185">Reference proteome</keyword>
<dbReference type="Proteomes" id="UP000466130">
    <property type="component" value="Unassembled WGS sequence"/>
</dbReference>
<proteinExistence type="predicted"/>
<protein>
    <submittedName>
        <fullName evidence="1">Uncharacterized protein</fullName>
    </submittedName>
</protein>
<reference evidence="1 2" key="1">
    <citation type="submission" date="2019-09" db="EMBL/GenBank/DDBJ databases">
        <title>The Halomonas whole genome shotgun (WGS).</title>
        <authorList>
            <person name="Xie Z."/>
        </authorList>
    </citation>
    <scope>NUCLEOTIDE SEQUENCE [LARGE SCALE GENOMIC DNA]</scope>
    <source>
        <strain evidence="1 2">NBT06E8</strain>
    </source>
</reference>
<dbReference type="EMBL" id="VWRT01000011">
    <property type="protein sequence ID" value="KAE8438000.1"/>
    <property type="molecule type" value="Genomic_DNA"/>
</dbReference>
<accession>A0ABQ6X7K0</accession>
<evidence type="ECO:0000313" key="1">
    <source>
        <dbReference type="EMBL" id="KAE8438000.1"/>
    </source>
</evidence>
<sequence length="72" mass="8398">MTTPSERTRAIIQTHEFLTELSRSHHLAEDIRTEAKRLLRHYPSKREMLEAAHVEQHLAEGTVFQPMFTTAL</sequence>
<dbReference type="InterPro" id="IPR049723">
    <property type="entry name" value="BPSL0761-like"/>
</dbReference>
<gene>
    <name evidence="1" type="ORF">F1978_11145</name>
</gene>
<evidence type="ECO:0000313" key="2">
    <source>
        <dbReference type="Proteomes" id="UP000466130"/>
    </source>
</evidence>
<dbReference type="NCBIfam" id="NF041728">
    <property type="entry name" value="BPSL0761_fam"/>
    <property type="match status" value="1"/>
</dbReference>
<comment type="caution">
    <text evidence="1">The sequence shown here is derived from an EMBL/GenBank/DDBJ whole genome shotgun (WGS) entry which is preliminary data.</text>
</comment>
<organism evidence="1 2">
    <name type="scientific">Vreelandella piezotolerans</name>
    <dbReference type="NCBI Taxonomy" id="2609667"/>
    <lineage>
        <taxon>Bacteria</taxon>
        <taxon>Pseudomonadati</taxon>
        <taxon>Pseudomonadota</taxon>
        <taxon>Gammaproteobacteria</taxon>
        <taxon>Oceanospirillales</taxon>
        <taxon>Halomonadaceae</taxon>
        <taxon>Vreelandella</taxon>
    </lineage>
</organism>
<name>A0ABQ6X7K0_9GAMM</name>
<dbReference type="RefSeq" id="WP_022520330.1">
    <property type="nucleotide sequence ID" value="NZ_CP048602.1"/>
</dbReference>